<gene>
    <name evidence="3" type="ORF">HD842_004700</name>
</gene>
<proteinExistence type="predicted"/>
<dbReference type="Pfam" id="PF13296">
    <property type="entry name" value="T6SS_Vgr"/>
    <property type="match status" value="1"/>
</dbReference>
<evidence type="ECO:0000256" key="1">
    <source>
        <dbReference type="SAM" id="MobiDB-lite"/>
    </source>
</evidence>
<keyword evidence="4" id="KW-1185">Reference proteome</keyword>
<dbReference type="Proteomes" id="UP000540787">
    <property type="component" value="Unassembled WGS sequence"/>
</dbReference>
<evidence type="ECO:0000313" key="4">
    <source>
        <dbReference type="Proteomes" id="UP000540787"/>
    </source>
</evidence>
<organism evidence="3 4">
    <name type="scientific">Massilia aurea</name>
    <dbReference type="NCBI Taxonomy" id="373040"/>
    <lineage>
        <taxon>Bacteria</taxon>
        <taxon>Pseudomonadati</taxon>
        <taxon>Pseudomonadota</taxon>
        <taxon>Betaproteobacteria</taxon>
        <taxon>Burkholderiales</taxon>
        <taxon>Oxalobacteraceae</taxon>
        <taxon>Telluria group</taxon>
        <taxon>Massilia</taxon>
    </lineage>
</organism>
<protein>
    <recommendedName>
        <fullName evidence="2">Putative type VI secretion system Rhs element associated Vgr domain-containing protein</fullName>
    </recommendedName>
</protein>
<reference evidence="3 4" key="1">
    <citation type="submission" date="2020-08" db="EMBL/GenBank/DDBJ databases">
        <title>The Agave Microbiome: Exploring the role of microbial communities in plant adaptations to desert environments.</title>
        <authorList>
            <person name="Partida-Martinez L.P."/>
        </authorList>
    </citation>
    <scope>NUCLEOTIDE SEQUENCE [LARGE SCALE GENOMIC DNA]</scope>
    <source>
        <strain evidence="3 4">AT3.2</strain>
    </source>
</reference>
<dbReference type="EMBL" id="JACHBX010000006">
    <property type="protein sequence ID" value="MBB6136522.1"/>
    <property type="molecule type" value="Genomic_DNA"/>
</dbReference>
<evidence type="ECO:0000259" key="2">
    <source>
        <dbReference type="Pfam" id="PF13296"/>
    </source>
</evidence>
<name>A0A7W9X4S0_9BURK</name>
<dbReference type="RefSeq" id="WP_183558379.1">
    <property type="nucleotide sequence ID" value="NZ_JACHBX010000006.1"/>
</dbReference>
<dbReference type="InterPro" id="IPR028244">
    <property type="entry name" value="T6SS_Rhs_Vgr_dom"/>
</dbReference>
<feature type="region of interest" description="Disordered" evidence="1">
    <location>
        <begin position="68"/>
        <end position="89"/>
    </location>
</feature>
<dbReference type="AlphaFoldDB" id="A0A7W9X4S0"/>
<evidence type="ECO:0000313" key="3">
    <source>
        <dbReference type="EMBL" id="MBB6136522.1"/>
    </source>
</evidence>
<feature type="compositionally biased region" description="Polar residues" evidence="1">
    <location>
        <begin position="68"/>
        <end position="83"/>
    </location>
</feature>
<sequence>MQLATSSAGMHRNLGCLVQQAAGSAQRGATRRSGYSGTGFELRTDAWPLVRGGEGVLMAATARAQHGSSVMSTSWQTSVNSGKSGVAGK</sequence>
<feature type="domain" description="Putative type VI secretion system Rhs element associated Vgr" evidence="2">
    <location>
        <begin position="1"/>
        <end position="74"/>
    </location>
</feature>
<comment type="caution">
    <text evidence="3">The sequence shown here is derived from an EMBL/GenBank/DDBJ whole genome shotgun (WGS) entry which is preliminary data.</text>
</comment>
<accession>A0A7W9X4S0</accession>